<feature type="transmembrane region" description="Helical" evidence="1">
    <location>
        <begin position="132"/>
        <end position="156"/>
    </location>
</feature>
<sequence>MAVGFLCGQQIKKVSARFQTIVPVSLLAAFAVLSAYMFLGIDGCRVRVASAWPFIPAIMFTTLTFLLLLGWEEKTKPQRYLRLLLIALSIGVVLAYTGSRGVAVGQFAVLEAIMLLRCVRRFRSGLPTLSELSAAIAAGLMLCLLVGIATGCSGFSRWPALVDVVSNLEATESKEPASKPPVETILGTIVTESHAAAGSTTTTATAASNTAALSSDMTIT</sequence>
<name>A0AA50CIZ2_9HYPH</name>
<dbReference type="RefSeq" id="WP_306036626.1">
    <property type="nucleotide sequence ID" value="NZ_CP132302.1"/>
</dbReference>
<keyword evidence="1" id="KW-0812">Transmembrane</keyword>
<feature type="transmembrane region" description="Helical" evidence="1">
    <location>
        <begin position="21"/>
        <end position="39"/>
    </location>
</feature>
<evidence type="ECO:0000313" key="2">
    <source>
        <dbReference type="EMBL" id="WLR96175.1"/>
    </source>
</evidence>
<accession>A0AA50CIZ2</accession>
<organism evidence="2 3">
    <name type="scientific">Shinella sumterensis</name>
    <dbReference type="NCBI Taxonomy" id="1967501"/>
    <lineage>
        <taxon>Bacteria</taxon>
        <taxon>Pseudomonadati</taxon>
        <taxon>Pseudomonadota</taxon>
        <taxon>Alphaproteobacteria</taxon>
        <taxon>Hyphomicrobiales</taxon>
        <taxon>Rhizobiaceae</taxon>
        <taxon>Shinella</taxon>
    </lineage>
</organism>
<feature type="transmembrane region" description="Helical" evidence="1">
    <location>
        <begin position="51"/>
        <end position="71"/>
    </location>
</feature>
<keyword evidence="1" id="KW-1133">Transmembrane helix</keyword>
<reference evidence="2 3" key="1">
    <citation type="submission" date="2023-08" db="EMBL/GenBank/DDBJ databases">
        <title>Pathogen: clinical or host-associated sample.</title>
        <authorList>
            <person name="Hergert J."/>
            <person name="Casey R."/>
            <person name="Wagner J."/>
            <person name="Young E.L."/>
            <person name="Oakeson K.F."/>
        </authorList>
    </citation>
    <scope>NUCLEOTIDE SEQUENCE [LARGE SCALE GENOMIC DNA]</scope>
    <source>
        <strain evidence="2 3">1760953</strain>
    </source>
</reference>
<proteinExistence type="predicted"/>
<evidence type="ECO:0000256" key="1">
    <source>
        <dbReference type="SAM" id="Phobius"/>
    </source>
</evidence>
<dbReference type="AlphaFoldDB" id="A0AA50CIZ2"/>
<feature type="transmembrane region" description="Helical" evidence="1">
    <location>
        <begin position="80"/>
        <end position="97"/>
    </location>
</feature>
<evidence type="ECO:0008006" key="4">
    <source>
        <dbReference type="Google" id="ProtNLM"/>
    </source>
</evidence>
<dbReference type="EMBL" id="CP132302">
    <property type="protein sequence ID" value="WLR96175.1"/>
    <property type="molecule type" value="Genomic_DNA"/>
</dbReference>
<keyword evidence="1" id="KW-0472">Membrane</keyword>
<evidence type="ECO:0000313" key="3">
    <source>
        <dbReference type="Proteomes" id="UP001234585"/>
    </source>
</evidence>
<keyword evidence="3" id="KW-1185">Reference proteome</keyword>
<protein>
    <recommendedName>
        <fullName evidence="4">Transmembrane protein</fullName>
    </recommendedName>
</protein>
<gene>
    <name evidence="2" type="ORF">Q9313_10550</name>
</gene>
<dbReference type="Proteomes" id="UP001234585">
    <property type="component" value="Chromosome"/>
</dbReference>